<dbReference type="InterPro" id="IPR036457">
    <property type="entry name" value="PPM-type-like_dom_sf"/>
</dbReference>
<keyword evidence="1" id="KW-0472">Membrane</keyword>
<dbReference type="PROSITE" id="PS51746">
    <property type="entry name" value="PPM_2"/>
    <property type="match status" value="1"/>
</dbReference>
<dbReference type="Pfam" id="PF13672">
    <property type="entry name" value="PP2C_2"/>
    <property type="match status" value="1"/>
</dbReference>
<dbReference type="PANTHER" id="PTHR47992">
    <property type="entry name" value="PROTEIN PHOSPHATASE"/>
    <property type="match status" value="1"/>
</dbReference>
<evidence type="ECO:0000313" key="4">
    <source>
        <dbReference type="Proteomes" id="UP000094828"/>
    </source>
</evidence>
<dbReference type="RefSeq" id="WP_068853303.1">
    <property type="nucleotide sequence ID" value="NZ_LYDR01000158.1"/>
</dbReference>
<dbReference type="EMBL" id="LYDR01000158">
    <property type="protein sequence ID" value="ODA28099.1"/>
    <property type="molecule type" value="Genomic_DNA"/>
</dbReference>
<dbReference type="InterPro" id="IPR015655">
    <property type="entry name" value="PP2C"/>
</dbReference>
<evidence type="ECO:0000313" key="3">
    <source>
        <dbReference type="EMBL" id="ODA28099.1"/>
    </source>
</evidence>
<organism evidence="3 4">
    <name type="scientific">Planctopirus hydrillae</name>
    <dbReference type="NCBI Taxonomy" id="1841610"/>
    <lineage>
        <taxon>Bacteria</taxon>
        <taxon>Pseudomonadati</taxon>
        <taxon>Planctomycetota</taxon>
        <taxon>Planctomycetia</taxon>
        <taxon>Planctomycetales</taxon>
        <taxon>Planctomycetaceae</taxon>
        <taxon>Planctopirus</taxon>
    </lineage>
</organism>
<dbReference type="OrthoDB" id="9801841at2"/>
<dbReference type="STRING" id="1841610.A6X21_14675"/>
<protein>
    <recommendedName>
        <fullName evidence="2">PPM-type phosphatase domain-containing protein</fullName>
    </recommendedName>
</protein>
<dbReference type="SMART" id="SM00331">
    <property type="entry name" value="PP2C_SIG"/>
    <property type="match status" value="1"/>
</dbReference>
<comment type="caution">
    <text evidence="3">The sequence shown here is derived from an EMBL/GenBank/DDBJ whole genome shotgun (WGS) entry which is preliminary data.</text>
</comment>
<keyword evidence="1" id="KW-1133">Transmembrane helix</keyword>
<dbReference type="Proteomes" id="UP000094828">
    <property type="component" value="Unassembled WGS sequence"/>
</dbReference>
<accession>A0A1C3E4K1</accession>
<name>A0A1C3E4K1_9PLAN</name>
<dbReference type="SMART" id="SM00332">
    <property type="entry name" value="PP2Cc"/>
    <property type="match status" value="1"/>
</dbReference>
<feature type="domain" description="PPM-type phosphatase" evidence="2">
    <location>
        <begin position="6"/>
        <end position="250"/>
    </location>
</feature>
<dbReference type="CDD" id="cd00143">
    <property type="entry name" value="PP2Cc"/>
    <property type="match status" value="1"/>
</dbReference>
<sequence length="445" mass="49082">MLFEQSVQFASLSDIGFRRQNNQDSFAVHICKDREDWVRRGHLFVVCDGMGGHAVGELASKLAVDTIPHAFQKSLEQDAKTALLNAIVDGNRVINERGTQNREFERMGTTCTALALGSTGVLIGHVGDSRAYRVRGSQIDQLTADHSLVWEMIQQRRVHPKDASSIVPKNIITRSLGVEPTVNVDMEGPFPALSGDVYVLCSDGLTNLVSDQEIGVAVRELAPADACRFLVNLANLRGGIDNITVITVRLGAMPEGVSLDGIPESEAREIDGRSFARLAWVIAMVVSCGFGISLVINGPDWRAAGLALIGLSVFLLAVGWIFRRNQVKPSDKAGIEADSMATVLWRPYRTASARATPELIDRLARLHAELQKAAREEEWSIDWPEHDDLMQKFTLATMEKRLSRAFRDLTKVIGMLMSGVQAQRRRLKRESRWGSVRKPNDTSGS</sequence>
<keyword evidence="4" id="KW-1185">Reference proteome</keyword>
<dbReference type="SUPFAM" id="SSF81606">
    <property type="entry name" value="PP2C-like"/>
    <property type="match status" value="1"/>
</dbReference>
<gene>
    <name evidence="3" type="ORF">A6X21_14675</name>
</gene>
<keyword evidence="1" id="KW-0812">Transmembrane</keyword>
<dbReference type="Gene3D" id="3.60.40.10">
    <property type="entry name" value="PPM-type phosphatase domain"/>
    <property type="match status" value="1"/>
</dbReference>
<reference evidence="3 4" key="1">
    <citation type="submission" date="2016-05" db="EMBL/GenBank/DDBJ databases">
        <title>Genomic and physiological characterization of Planctopirus sp. isolated from fresh water lake.</title>
        <authorList>
            <person name="Subhash Y."/>
            <person name="Ramana C."/>
        </authorList>
    </citation>
    <scope>NUCLEOTIDE SEQUENCE [LARGE SCALE GENOMIC DNA]</scope>
    <source>
        <strain evidence="3 4">JC280</strain>
    </source>
</reference>
<feature type="transmembrane region" description="Helical" evidence="1">
    <location>
        <begin position="303"/>
        <end position="322"/>
    </location>
</feature>
<evidence type="ECO:0000256" key="1">
    <source>
        <dbReference type="SAM" id="Phobius"/>
    </source>
</evidence>
<proteinExistence type="predicted"/>
<feature type="transmembrane region" description="Helical" evidence="1">
    <location>
        <begin position="278"/>
        <end position="297"/>
    </location>
</feature>
<evidence type="ECO:0000259" key="2">
    <source>
        <dbReference type="PROSITE" id="PS51746"/>
    </source>
</evidence>
<dbReference type="GO" id="GO:0004722">
    <property type="term" value="F:protein serine/threonine phosphatase activity"/>
    <property type="evidence" value="ECO:0007669"/>
    <property type="project" value="InterPro"/>
</dbReference>
<dbReference type="InterPro" id="IPR001932">
    <property type="entry name" value="PPM-type_phosphatase-like_dom"/>
</dbReference>
<dbReference type="AlphaFoldDB" id="A0A1C3E4K1"/>